<name>A0A0E9NQH7_SAICN</name>
<evidence type="ECO:0000313" key="7">
    <source>
        <dbReference type="Proteomes" id="UP000033140"/>
    </source>
</evidence>
<dbReference type="Proteomes" id="UP000033140">
    <property type="component" value="Unassembled WGS sequence"/>
</dbReference>
<reference evidence="6 7" key="1">
    <citation type="journal article" date="2011" name="J. Gen. Appl. Microbiol.">
        <title>Draft genome sequencing of the enigmatic yeast Saitoella complicata.</title>
        <authorList>
            <person name="Nishida H."/>
            <person name="Hamamoto M."/>
            <person name="Sugiyama J."/>
        </authorList>
    </citation>
    <scope>NUCLEOTIDE SEQUENCE [LARGE SCALE GENOMIC DNA]</scope>
    <source>
        <strain evidence="6 7">NRRL Y-17804</strain>
    </source>
</reference>
<feature type="domain" description="Aldehyde dehydrogenase" evidence="5">
    <location>
        <begin position="226"/>
        <end position="676"/>
    </location>
</feature>
<dbReference type="STRING" id="698492.A0A0E9NQH7"/>
<feature type="compositionally biased region" description="Polar residues" evidence="4">
    <location>
        <begin position="7"/>
        <end position="24"/>
    </location>
</feature>
<gene>
    <name evidence="6" type="ORF">G7K_6009-t1</name>
</gene>
<dbReference type="Gene3D" id="3.40.309.10">
    <property type="entry name" value="Aldehyde Dehydrogenase, Chain A, domain 2"/>
    <property type="match status" value="1"/>
</dbReference>
<keyword evidence="1 3" id="KW-0560">Oxidoreductase</keyword>
<comment type="similarity">
    <text evidence="3">Belongs to the aldehyde dehydrogenase family.</text>
</comment>
<sequence length="690" mass="73937">MNDCKTPVSNPVLSKSSPNITTPKSRSKYKGSIWYNDGTGEDVEVRHAKGQNYDRPRGRTTIGQEAEQAESTMTRKYNDVGPRPWSPHTYVYRPVWRAEQAACALALGCLLPPQPQNGSQAAETSRPHGPTINSVGSCNRRAAFFDPHMNFYGYSYPPLPQHPGFTSILPASLGTRQARISYIYDGYQLLSKQAFAPARRTRNYPTMHKETPVALHIHGEDIITSTTFPVLNPLSNSPVHSCSSASKSEWSAALKAAEDAFETWRDTSPSTRRLIFLKAADILSGWEDKVKEFMTAEVAATPSWVKVNINAAVAQFREVAGLATHIKGEIVPADRPNTTIMVLREAAGVVFGVAPWNAPITLTVRAIATPIMCGNTVILKPSEFSPGSQRLVVDALIQAGLPKGVLNYLPVSTSDAPAMTEFFVRAPSVRRVNFTGSTRVGKIIARLAAEELKPCVLELGGKAPAIVRADADIPSAAKAIIFGGLCNAGQVCMSTERVLVHESIAPAFRSELIAQCKALKTGDGGQISGLQTGAAAKKVVELIQSAKTQGAHILLGDCKINRNSLLGPHVVSGVTTSMDIWSTESFGPVLSLTTFSSDAEAIRLANSSTYSLCGSVFTRDTLAGTQICRKLRCGATHVNGPTVYIEPTLPNGGVGGASGYGRFGGMSGVDEFMDKRIVTVCAAGTEFNLA</sequence>
<keyword evidence="7" id="KW-1185">Reference proteome</keyword>
<dbReference type="AlphaFoldDB" id="A0A0E9NQH7"/>
<evidence type="ECO:0000256" key="1">
    <source>
        <dbReference type="ARBA" id="ARBA00023002"/>
    </source>
</evidence>
<dbReference type="OMA" id="CTVAMKM"/>
<evidence type="ECO:0000259" key="5">
    <source>
        <dbReference type="Pfam" id="PF00171"/>
    </source>
</evidence>
<evidence type="ECO:0000313" key="6">
    <source>
        <dbReference type="EMBL" id="GAO51921.1"/>
    </source>
</evidence>
<evidence type="ECO:0000256" key="4">
    <source>
        <dbReference type="SAM" id="MobiDB-lite"/>
    </source>
</evidence>
<dbReference type="Pfam" id="PF00171">
    <property type="entry name" value="Aldedh"/>
    <property type="match status" value="1"/>
</dbReference>
<dbReference type="PROSITE" id="PS00687">
    <property type="entry name" value="ALDEHYDE_DEHYDR_GLU"/>
    <property type="match status" value="1"/>
</dbReference>
<dbReference type="GO" id="GO:0009450">
    <property type="term" value="P:gamma-aminobutyric acid catabolic process"/>
    <property type="evidence" value="ECO:0007669"/>
    <property type="project" value="TreeGrafter"/>
</dbReference>
<reference evidence="6 7" key="3">
    <citation type="journal article" date="2015" name="Genome Announc.">
        <title>Draft Genome Sequence of the Archiascomycetous Yeast Saitoella complicata.</title>
        <authorList>
            <person name="Yamauchi K."/>
            <person name="Kondo S."/>
            <person name="Hamamoto M."/>
            <person name="Takahashi Y."/>
            <person name="Ogura Y."/>
            <person name="Hayashi T."/>
            <person name="Nishida H."/>
        </authorList>
    </citation>
    <scope>NUCLEOTIDE SEQUENCE [LARGE SCALE GENOMIC DNA]</scope>
    <source>
        <strain evidence="6 7">NRRL Y-17804</strain>
    </source>
</reference>
<dbReference type="InterPro" id="IPR050740">
    <property type="entry name" value="Aldehyde_DH_Superfamily"/>
</dbReference>
<feature type="region of interest" description="Disordered" evidence="4">
    <location>
        <begin position="1"/>
        <end position="28"/>
    </location>
</feature>
<dbReference type="PANTHER" id="PTHR43353:SF6">
    <property type="entry name" value="CYTOPLASMIC ALDEHYDE DEHYDROGENASE (EUROFUNG)"/>
    <property type="match status" value="1"/>
</dbReference>
<proteinExistence type="inferred from homology"/>
<organism evidence="6 7">
    <name type="scientific">Saitoella complicata (strain BCRC 22490 / CBS 7301 / JCM 7358 / NBRC 10748 / NRRL Y-17804)</name>
    <dbReference type="NCBI Taxonomy" id="698492"/>
    <lineage>
        <taxon>Eukaryota</taxon>
        <taxon>Fungi</taxon>
        <taxon>Dikarya</taxon>
        <taxon>Ascomycota</taxon>
        <taxon>Taphrinomycotina</taxon>
        <taxon>Taphrinomycotina incertae sedis</taxon>
        <taxon>Saitoella</taxon>
    </lineage>
</organism>
<dbReference type="InterPro" id="IPR016162">
    <property type="entry name" value="Ald_DH_N"/>
</dbReference>
<dbReference type="SUPFAM" id="SSF53720">
    <property type="entry name" value="ALDH-like"/>
    <property type="match status" value="1"/>
</dbReference>
<dbReference type="PANTHER" id="PTHR43353">
    <property type="entry name" value="SUCCINATE-SEMIALDEHYDE DEHYDROGENASE, MITOCHONDRIAL"/>
    <property type="match status" value="1"/>
</dbReference>
<dbReference type="InterPro" id="IPR016163">
    <property type="entry name" value="Ald_DH_C"/>
</dbReference>
<dbReference type="GO" id="GO:0004777">
    <property type="term" value="F:succinate-semialdehyde dehydrogenase (NAD+) activity"/>
    <property type="evidence" value="ECO:0007669"/>
    <property type="project" value="TreeGrafter"/>
</dbReference>
<evidence type="ECO:0000256" key="3">
    <source>
        <dbReference type="RuleBase" id="RU003345"/>
    </source>
</evidence>
<comment type="caution">
    <text evidence="6">The sequence shown here is derived from an EMBL/GenBank/DDBJ whole genome shotgun (WGS) entry which is preliminary data.</text>
</comment>
<feature type="active site" evidence="2">
    <location>
        <position position="458"/>
    </location>
</feature>
<accession>A0A0E9NQH7</accession>
<dbReference type="EMBL" id="BACD03000055">
    <property type="protein sequence ID" value="GAO51921.1"/>
    <property type="molecule type" value="Genomic_DNA"/>
</dbReference>
<evidence type="ECO:0000256" key="2">
    <source>
        <dbReference type="PROSITE-ProRule" id="PRU10007"/>
    </source>
</evidence>
<dbReference type="InterPro" id="IPR029510">
    <property type="entry name" value="Ald_DH_CS_GLU"/>
</dbReference>
<reference evidence="6 7" key="2">
    <citation type="journal article" date="2014" name="J. Gen. Appl. Microbiol.">
        <title>The early diverging ascomycetous budding yeast Saitoella complicata has three histone deacetylases belonging to the Clr6, Hos2, and Rpd3 lineages.</title>
        <authorList>
            <person name="Nishida H."/>
            <person name="Matsumoto T."/>
            <person name="Kondo S."/>
            <person name="Hamamoto M."/>
            <person name="Yoshikawa H."/>
        </authorList>
    </citation>
    <scope>NUCLEOTIDE SEQUENCE [LARGE SCALE GENOMIC DNA]</scope>
    <source>
        <strain evidence="6 7">NRRL Y-17804</strain>
    </source>
</reference>
<dbReference type="InterPro" id="IPR015590">
    <property type="entry name" value="Aldehyde_DH_dom"/>
</dbReference>
<dbReference type="InterPro" id="IPR016161">
    <property type="entry name" value="Ald_DH/histidinol_DH"/>
</dbReference>
<dbReference type="Gene3D" id="3.40.605.10">
    <property type="entry name" value="Aldehyde Dehydrogenase, Chain A, domain 1"/>
    <property type="match status" value="1"/>
</dbReference>
<protein>
    <recommendedName>
        <fullName evidence="5">Aldehyde dehydrogenase domain-containing protein</fullName>
    </recommendedName>
</protein>